<dbReference type="KEGG" id="hhg:XM38_018280"/>
<evidence type="ECO:0000256" key="3">
    <source>
        <dbReference type="ARBA" id="ARBA00020902"/>
    </source>
</evidence>
<evidence type="ECO:0000256" key="7">
    <source>
        <dbReference type="ARBA" id="ARBA00022679"/>
    </source>
</evidence>
<keyword evidence="6 11" id="KW-0328">Glycosyltransferase</keyword>
<dbReference type="Proteomes" id="UP000191901">
    <property type="component" value="Chromosome"/>
</dbReference>
<reference evidence="11 12" key="1">
    <citation type="journal article" date="2016" name="Biochim. Biophys. Acta">
        <title>Characterization of red-shifted phycobilisomes isolated from the chlorophyll f-containing cyanobacterium Halomicronema hongdechloris.</title>
        <authorList>
            <person name="Li Y."/>
            <person name="Lin Y."/>
            <person name="Garvey C.J."/>
            <person name="Birch D."/>
            <person name="Corkery R.W."/>
            <person name="Loughlin P.C."/>
            <person name="Scheer H."/>
            <person name="Willows R.D."/>
            <person name="Chen M."/>
        </authorList>
    </citation>
    <scope>NUCLEOTIDE SEQUENCE [LARGE SCALE GENOMIC DNA]</scope>
    <source>
        <strain evidence="11 12">C2206</strain>
    </source>
</reference>
<keyword evidence="7 11" id="KW-0808">Transferase</keyword>
<dbReference type="PANTHER" id="PTHR30372:SF4">
    <property type="entry name" value="LIPID-A-DISACCHARIDE SYNTHASE, MITOCHONDRIAL-RELATED"/>
    <property type="match status" value="1"/>
</dbReference>
<sequence length="405" mass="45027">MTAPFADRTPPRPLRILISTGEVSGDLQGATLVAALHRQAAVRGQALDIVALGGERMAQAGATLWGDTTNIGSVGIFEALPYLLPILALQRQVKRRLQAYPPDLAILIDYMSPNLVLSDYLHRTFPEMPVAYYIAPQQWVWTFKVSDTHRIVRNVDRVVAIFPEEARYYEKFGASVDWVGHPLLDSIPAPANTKAARQRLGISREATVVTLLPASRHQEITYLLPVMFTAAQQLQRRLPVQYLVPIASEALRPAIERAVCDYGLRARIVDGKSRDAIAAADVALTKSGTVNLEIALLNVPQVVVYRLNPLSAWIAYHILRFHPRYVSPVNLVEMTPVVPEFIQWQARPEVIGEAVFHLLQDPQRRRQMLAGYANMRQALGKPGVCDRAAHTLLDLMQPAAPPEDN</sequence>
<evidence type="ECO:0000256" key="2">
    <source>
        <dbReference type="ARBA" id="ARBA00012687"/>
    </source>
</evidence>
<dbReference type="STRING" id="1641165.XM38_19710"/>
<evidence type="ECO:0000256" key="5">
    <source>
        <dbReference type="ARBA" id="ARBA00022556"/>
    </source>
</evidence>
<comment type="catalytic activity">
    <reaction evidence="9">
        <text>a lipid X + a UDP-2-N,3-O-bis[(3R)-3-hydroxyacyl]-alpha-D-glucosamine = a lipid A disaccharide + UDP + H(+)</text>
        <dbReference type="Rhea" id="RHEA:67828"/>
        <dbReference type="ChEBI" id="CHEBI:15378"/>
        <dbReference type="ChEBI" id="CHEBI:58223"/>
        <dbReference type="ChEBI" id="CHEBI:137748"/>
        <dbReference type="ChEBI" id="CHEBI:176338"/>
        <dbReference type="ChEBI" id="CHEBI:176343"/>
        <dbReference type="EC" id="2.4.1.182"/>
    </reaction>
</comment>
<evidence type="ECO:0000256" key="8">
    <source>
        <dbReference type="ARBA" id="ARBA00023098"/>
    </source>
</evidence>
<evidence type="ECO:0000256" key="6">
    <source>
        <dbReference type="ARBA" id="ARBA00022676"/>
    </source>
</evidence>
<dbReference type="NCBIfam" id="TIGR00215">
    <property type="entry name" value="lpxB"/>
    <property type="match status" value="1"/>
</dbReference>
<dbReference type="Pfam" id="PF02684">
    <property type="entry name" value="LpxB"/>
    <property type="match status" value="1"/>
</dbReference>
<evidence type="ECO:0000256" key="1">
    <source>
        <dbReference type="ARBA" id="ARBA00002056"/>
    </source>
</evidence>
<evidence type="ECO:0000256" key="10">
    <source>
        <dbReference type="NCBIfam" id="TIGR00215"/>
    </source>
</evidence>
<keyword evidence="12" id="KW-1185">Reference proteome</keyword>
<dbReference type="EC" id="2.4.1.182" evidence="2 10"/>
<dbReference type="SUPFAM" id="SSF53756">
    <property type="entry name" value="UDP-Glycosyltransferase/glycogen phosphorylase"/>
    <property type="match status" value="1"/>
</dbReference>
<keyword evidence="4" id="KW-0444">Lipid biosynthesis</keyword>
<dbReference type="PANTHER" id="PTHR30372">
    <property type="entry name" value="LIPID-A-DISACCHARIDE SYNTHASE"/>
    <property type="match status" value="1"/>
</dbReference>
<dbReference type="OrthoDB" id="9801642at2"/>
<organism evidence="11 12">
    <name type="scientific">Halomicronema hongdechloris C2206</name>
    <dbReference type="NCBI Taxonomy" id="1641165"/>
    <lineage>
        <taxon>Bacteria</taxon>
        <taxon>Bacillati</taxon>
        <taxon>Cyanobacteriota</taxon>
        <taxon>Cyanophyceae</taxon>
        <taxon>Nodosilineales</taxon>
        <taxon>Nodosilineaceae</taxon>
        <taxon>Halomicronema</taxon>
    </lineage>
</organism>
<protein>
    <recommendedName>
        <fullName evidence="3 10">Lipid-A-disaccharide synthase</fullName>
        <ecNumber evidence="2 10">2.4.1.182</ecNumber>
    </recommendedName>
</protein>
<dbReference type="EMBL" id="CP021983">
    <property type="protein sequence ID" value="ASC70880.1"/>
    <property type="molecule type" value="Genomic_DNA"/>
</dbReference>
<gene>
    <name evidence="11" type="primary">lpxB_1</name>
    <name evidence="11" type="ORF">XM38_018280</name>
</gene>
<dbReference type="AlphaFoldDB" id="A0A1Z3HKQ1"/>
<dbReference type="GO" id="GO:0008915">
    <property type="term" value="F:lipid-A-disaccharide synthase activity"/>
    <property type="evidence" value="ECO:0007669"/>
    <property type="project" value="UniProtKB-UniRule"/>
</dbReference>
<comment type="function">
    <text evidence="1">Condensation of UDP-2,3-diacylglucosamine and 2,3-diacylglucosamine-1-phosphate to form lipid A disaccharide, a precursor of lipid A, a phosphorylated glycolipid that anchors the lipopolysaccharide to the outer membrane of the cell.</text>
</comment>
<dbReference type="RefSeq" id="WP_080811986.1">
    <property type="nucleotide sequence ID" value="NZ_CP021983.2"/>
</dbReference>
<evidence type="ECO:0000256" key="9">
    <source>
        <dbReference type="ARBA" id="ARBA00048975"/>
    </source>
</evidence>
<keyword evidence="8" id="KW-0443">Lipid metabolism</keyword>
<accession>A0A1Z3HKQ1</accession>
<dbReference type="InterPro" id="IPR003835">
    <property type="entry name" value="Glyco_trans_19"/>
</dbReference>
<proteinExistence type="predicted"/>
<dbReference type="GO" id="GO:0005543">
    <property type="term" value="F:phospholipid binding"/>
    <property type="evidence" value="ECO:0007669"/>
    <property type="project" value="TreeGrafter"/>
</dbReference>
<evidence type="ECO:0000256" key="4">
    <source>
        <dbReference type="ARBA" id="ARBA00022516"/>
    </source>
</evidence>
<keyword evidence="5" id="KW-0441">Lipid A biosynthesis</keyword>
<name>A0A1Z3HKQ1_9CYAN</name>
<dbReference type="GO" id="GO:0016020">
    <property type="term" value="C:membrane"/>
    <property type="evidence" value="ECO:0007669"/>
    <property type="project" value="GOC"/>
</dbReference>
<dbReference type="GO" id="GO:0009245">
    <property type="term" value="P:lipid A biosynthetic process"/>
    <property type="evidence" value="ECO:0007669"/>
    <property type="project" value="UniProtKB-UniRule"/>
</dbReference>
<evidence type="ECO:0000313" key="11">
    <source>
        <dbReference type="EMBL" id="ASC70880.1"/>
    </source>
</evidence>
<evidence type="ECO:0000313" key="12">
    <source>
        <dbReference type="Proteomes" id="UP000191901"/>
    </source>
</evidence>